<dbReference type="FunFam" id="1.10.730.10:FF:000005">
    <property type="entry name" value="Methionine--tRNA ligase"/>
    <property type="match status" value="1"/>
</dbReference>
<dbReference type="GO" id="GO:0005829">
    <property type="term" value="C:cytosol"/>
    <property type="evidence" value="ECO:0007669"/>
    <property type="project" value="TreeGrafter"/>
</dbReference>
<dbReference type="EMBL" id="CP045871">
    <property type="protein sequence ID" value="QGG79812.1"/>
    <property type="molecule type" value="Genomic_DNA"/>
</dbReference>
<gene>
    <name evidence="16 18" type="primary">metG</name>
    <name evidence="18" type="ORF">GH975_04175</name>
</gene>
<keyword evidence="12 16" id="KW-0694">RNA-binding</keyword>
<dbReference type="GO" id="GO:0004825">
    <property type="term" value="F:methionine-tRNA ligase activity"/>
    <property type="evidence" value="ECO:0007669"/>
    <property type="project" value="UniProtKB-UniRule"/>
</dbReference>
<dbReference type="GO" id="GO:0006431">
    <property type="term" value="P:methionyl-tRNA aminoacylation"/>
    <property type="evidence" value="ECO:0007669"/>
    <property type="project" value="UniProtKB-UniRule"/>
</dbReference>
<dbReference type="PROSITE" id="PS50886">
    <property type="entry name" value="TRBD"/>
    <property type="match status" value="1"/>
</dbReference>
<dbReference type="NCBIfam" id="TIGR00398">
    <property type="entry name" value="metG"/>
    <property type="match status" value="1"/>
</dbReference>
<keyword evidence="6 16" id="KW-0820">tRNA-binding</keyword>
<evidence type="ECO:0000256" key="13">
    <source>
        <dbReference type="ARBA" id="ARBA00022917"/>
    </source>
</evidence>
<keyword evidence="7 16" id="KW-0436">Ligase</keyword>
<dbReference type="FunFam" id="2.20.28.20:FF:000001">
    <property type="entry name" value="Methionine--tRNA ligase"/>
    <property type="match status" value="1"/>
</dbReference>
<dbReference type="InterPro" id="IPR023458">
    <property type="entry name" value="Met-tRNA_ligase_1"/>
</dbReference>
<feature type="binding site" evidence="16">
    <location>
        <position position="162"/>
    </location>
    <ligand>
        <name>Zn(2+)</name>
        <dbReference type="ChEBI" id="CHEBI:29105"/>
    </ligand>
</feature>
<dbReference type="OrthoDB" id="9810191at2"/>
<evidence type="ECO:0000256" key="6">
    <source>
        <dbReference type="ARBA" id="ARBA00022555"/>
    </source>
</evidence>
<name>A0A5Q2QC12_9GAMM</name>
<dbReference type="SUPFAM" id="SSF50249">
    <property type="entry name" value="Nucleic acid-binding proteins"/>
    <property type="match status" value="1"/>
</dbReference>
<dbReference type="InterPro" id="IPR015413">
    <property type="entry name" value="Methionyl/Leucyl_tRNA_Synth"/>
</dbReference>
<feature type="binding site" evidence="16">
    <location>
        <position position="146"/>
    </location>
    <ligand>
        <name>Zn(2+)</name>
        <dbReference type="ChEBI" id="CHEBI:29105"/>
    </ligand>
</feature>
<keyword evidence="9 16" id="KW-0547">Nucleotide-binding</keyword>
<comment type="catalytic activity">
    <reaction evidence="15 16">
        <text>tRNA(Met) + L-methionine + ATP = L-methionyl-tRNA(Met) + AMP + diphosphate</text>
        <dbReference type="Rhea" id="RHEA:13481"/>
        <dbReference type="Rhea" id="RHEA-COMP:9667"/>
        <dbReference type="Rhea" id="RHEA-COMP:9698"/>
        <dbReference type="ChEBI" id="CHEBI:30616"/>
        <dbReference type="ChEBI" id="CHEBI:33019"/>
        <dbReference type="ChEBI" id="CHEBI:57844"/>
        <dbReference type="ChEBI" id="CHEBI:78442"/>
        <dbReference type="ChEBI" id="CHEBI:78530"/>
        <dbReference type="ChEBI" id="CHEBI:456215"/>
        <dbReference type="EC" id="6.1.1.10"/>
    </reaction>
</comment>
<comment type="subunit">
    <text evidence="4 16">Homodimer.</text>
</comment>
<dbReference type="PANTHER" id="PTHR45765">
    <property type="entry name" value="METHIONINE--TRNA LIGASE"/>
    <property type="match status" value="1"/>
</dbReference>
<comment type="cofactor">
    <cofactor evidence="16">
        <name>Zn(2+)</name>
        <dbReference type="ChEBI" id="CHEBI:29105"/>
    </cofactor>
    <text evidence="16">Binds 1 zinc ion per subunit.</text>
</comment>
<dbReference type="EC" id="6.1.1.10" evidence="16"/>
<dbReference type="InterPro" id="IPR014758">
    <property type="entry name" value="Met-tRNA_synth"/>
</dbReference>
<feature type="short sequence motif" description="'KMSKS' region" evidence="16">
    <location>
        <begin position="331"/>
        <end position="335"/>
    </location>
</feature>
<keyword evidence="13 16" id="KW-0648">Protein biosynthesis</keyword>
<evidence type="ECO:0000256" key="1">
    <source>
        <dbReference type="ARBA" id="ARBA00003314"/>
    </source>
</evidence>
<evidence type="ECO:0000256" key="14">
    <source>
        <dbReference type="ARBA" id="ARBA00023146"/>
    </source>
</evidence>
<comment type="function">
    <text evidence="1 16">Is required not only for elongation of protein synthesis but also for the initiation of all mRNA translation through initiator tRNA(fMet) aminoacylation.</text>
</comment>
<evidence type="ECO:0000256" key="5">
    <source>
        <dbReference type="ARBA" id="ARBA00022490"/>
    </source>
</evidence>
<dbReference type="SUPFAM" id="SSF57770">
    <property type="entry name" value="Methionyl-tRNA synthetase (MetRS), Zn-domain"/>
    <property type="match status" value="1"/>
</dbReference>
<feature type="binding site" evidence="16">
    <location>
        <position position="334"/>
    </location>
    <ligand>
        <name>ATP</name>
        <dbReference type="ChEBI" id="CHEBI:30616"/>
    </ligand>
</feature>
<evidence type="ECO:0000256" key="2">
    <source>
        <dbReference type="ARBA" id="ARBA00004496"/>
    </source>
</evidence>
<evidence type="ECO:0000256" key="3">
    <source>
        <dbReference type="ARBA" id="ARBA00008258"/>
    </source>
</evidence>
<keyword evidence="19" id="KW-1185">Reference proteome</keyword>
<evidence type="ECO:0000256" key="11">
    <source>
        <dbReference type="ARBA" id="ARBA00022840"/>
    </source>
</evidence>
<dbReference type="HAMAP" id="MF_00098">
    <property type="entry name" value="Met_tRNA_synth_type1"/>
    <property type="match status" value="1"/>
</dbReference>
<sequence>MPTPRRDILVTSALPYANGQIHLGHLLEYIQTDIWVRFQKSRGHQCTYVCASDAHGTAIMLKAQSEGVTPEALIEQVKAEHERDFAAFGVDFDHFHSTHSEENRVLSEMIYERCRDGGAIKRTVIQQLFDTEKGLFLADRYVKGECPKCKAADQYGDNCEVCSATYEAYDLINPVSTLSGSVPELRDSEHLFFDLPQFQDFLKDWTTSGRLQPQISNKLAEWLDSGLMPWDISRDAPYFGFEIPDAPGKYFYVWLDAPIGYLASFKAYCDSTGMDFDAYWKADSDAEVYHFIGKDIVNFHCLFWPAMLDKAGLRTPTAVNVHGFVTVNGAKMSKSRGTFIQASTFLQHLNPECLRYYYASKLNSRVEDTDLNLEDFVQKVNSDLVGKVVNIASRSAGFIAKRFDGQLGSVDANPELSARFIAAQSRIAELYEQREFSAAVREIMALADAANAWIAEVQPWVIAKQDGQDARLQATCATALNYFRWLMIYLQPIAPGLAARSAEFLKVDGFRWSDAEHALHDHQISKFKPLLQRVEMDQVNAMLEAGKPPVEAVAAEKPATAPLSAECTIDDFAKIDMRVARIDLAEQVDGAKKLLKLTLDDGSGTPRTVFSGIRAHYAPADLNGRLCVLLANLKPRQMKFGLSEGMVLAAGEGDQVFLLDVDSQVKPGTRVS</sequence>
<dbReference type="InterPro" id="IPR012340">
    <property type="entry name" value="NA-bd_OB-fold"/>
</dbReference>
<dbReference type="InterPro" id="IPR001412">
    <property type="entry name" value="aa-tRNA-synth_I_CS"/>
</dbReference>
<keyword evidence="8 16" id="KW-0479">Metal-binding</keyword>
<dbReference type="CDD" id="cd07957">
    <property type="entry name" value="Anticodon_Ia_Met"/>
    <property type="match status" value="1"/>
</dbReference>
<evidence type="ECO:0000256" key="16">
    <source>
        <dbReference type="HAMAP-Rule" id="MF_00098"/>
    </source>
</evidence>
<dbReference type="PANTHER" id="PTHR45765:SF1">
    <property type="entry name" value="METHIONINE--TRNA LIGASE, CYTOPLASMIC"/>
    <property type="match status" value="1"/>
</dbReference>
<evidence type="ECO:0000313" key="18">
    <source>
        <dbReference type="EMBL" id="QGG79812.1"/>
    </source>
</evidence>
<evidence type="ECO:0000256" key="7">
    <source>
        <dbReference type="ARBA" id="ARBA00022598"/>
    </source>
</evidence>
<dbReference type="KEGG" id="llp:GH975_04175"/>
<feature type="domain" description="TRNA-binding" evidence="17">
    <location>
        <begin position="571"/>
        <end position="672"/>
    </location>
</feature>
<dbReference type="Gene3D" id="2.40.50.140">
    <property type="entry name" value="Nucleic acid-binding proteins"/>
    <property type="match status" value="1"/>
</dbReference>
<dbReference type="SUPFAM" id="SSF47323">
    <property type="entry name" value="Anticodon-binding domain of a subclass of class I aminoacyl-tRNA synthetases"/>
    <property type="match status" value="1"/>
</dbReference>
<evidence type="ECO:0000256" key="10">
    <source>
        <dbReference type="ARBA" id="ARBA00022833"/>
    </source>
</evidence>
<protein>
    <recommendedName>
        <fullName evidence="16">Methionine--tRNA ligase</fullName>
        <ecNumber evidence="16">6.1.1.10</ecNumber>
    </recommendedName>
    <alternativeName>
        <fullName evidence="16">Methionyl-tRNA synthetase</fullName>
        <shortName evidence="16">MetRS</shortName>
    </alternativeName>
</protein>
<feature type="binding site" evidence="16">
    <location>
        <position position="149"/>
    </location>
    <ligand>
        <name>Zn(2+)</name>
        <dbReference type="ChEBI" id="CHEBI:29105"/>
    </ligand>
</feature>
<accession>A0A5Q2QC12</accession>
<dbReference type="Gene3D" id="1.10.730.10">
    <property type="entry name" value="Isoleucyl-tRNA Synthetase, Domain 1"/>
    <property type="match status" value="1"/>
</dbReference>
<dbReference type="InterPro" id="IPR004495">
    <property type="entry name" value="Met-tRNA-synth_bsu_C"/>
</dbReference>
<dbReference type="PRINTS" id="PR01041">
    <property type="entry name" value="TRNASYNTHMET"/>
</dbReference>
<evidence type="ECO:0000313" key="19">
    <source>
        <dbReference type="Proteomes" id="UP000388235"/>
    </source>
</evidence>
<keyword evidence="10 16" id="KW-0862">Zinc</keyword>
<dbReference type="Gene3D" id="2.20.28.20">
    <property type="entry name" value="Methionyl-tRNA synthetase, Zn-domain"/>
    <property type="match status" value="1"/>
</dbReference>
<dbReference type="Pfam" id="PF09334">
    <property type="entry name" value="tRNA-synt_1g"/>
    <property type="match status" value="1"/>
</dbReference>
<dbReference type="Gene3D" id="3.40.50.620">
    <property type="entry name" value="HUPs"/>
    <property type="match status" value="1"/>
</dbReference>
<keyword evidence="5 16" id="KW-0963">Cytoplasm</keyword>
<dbReference type="Proteomes" id="UP000388235">
    <property type="component" value="Chromosome"/>
</dbReference>
<proteinExistence type="inferred from homology"/>
<dbReference type="NCBIfam" id="NF001100">
    <property type="entry name" value="PRK00133.1"/>
    <property type="match status" value="1"/>
</dbReference>
<dbReference type="Pfam" id="PF19303">
    <property type="entry name" value="Anticodon_3"/>
    <property type="match status" value="1"/>
</dbReference>
<evidence type="ECO:0000259" key="17">
    <source>
        <dbReference type="PROSITE" id="PS50886"/>
    </source>
</evidence>
<dbReference type="PROSITE" id="PS00178">
    <property type="entry name" value="AA_TRNA_LIGASE_I"/>
    <property type="match status" value="1"/>
</dbReference>
<comment type="subcellular location">
    <subcellularLocation>
        <location evidence="2 16">Cytoplasm</location>
    </subcellularLocation>
</comment>
<evidence type="ECO:0000256" key="12">
    <source>
        <dbReference type="ARBA" id="ARBA00022884"/>
    </source>
</evidence>
<evidence type="ECO:0000256" key="15">
    <source>
        <dbReference type="ARBA" id="ARBA00047364"/>
    </source>
</evidence>
<keyword evidence="14 16" id="KW-0030">Aminoacyl-tRNA synthetase</keyword>
<dbReference type="InterPro" id="IPR041872">
    <property type="entry name" value="Anticodon_Met"/>
</dbReference>
<dbReference type="InterPro" id="IPR033911">
    <property type="entry name" value="MetRS_core"/>
</dbReference>
<dbReference type="InterPro" id="IPR009080">
    <property type="entry name" value="tRNAsynth_Ia_anticodon-bd"/>
</dbReference>
<dbReference type="CDD" id="cd02800">
    <property type="entry name" value="tRNA_bind_EcMetRS_like"/>
    <property type="match status" value="1"/>
</dbReference>
<dbReference type="InterPro" id="IPR014729">
    <property type="entry name" value="Rossmann-like_a/b/a_fold"/>
</dbReference>
<dbReference type="RefSeq" id="WP_153713316.1">
    <property type="nucleotide sequence ID" value="NZ_CP045871.1"/>
</dbReference>
<comment type="similarity">
    <text evidence="3 16">Belongs to the class-I aminoacyl-tRNA synthetase family. MetG type 1 subfamily.</text>
</comment>
<dbReference type="InterPro" id="IPR029038">
    <property type="entry name" value="MetRS_Zn"/>
</dbReference>
<dbReference type="GO" id="GO:0046872">
    <property type="term" value="F:metal ion binding"/>
    <property type="evidence" value="ECO:0007669"/>
    <property type="project" value="UniProtKB-KW"/>
</dbReference>
<dbReference type="CDD" id="cd00814">
    <property type="entry name" value="MetRS_core"/>
    <property type="match status" value="1"/>
</dbReference>
<dbReference type="Pfam" id="PF01588">
    <property type="entry name" value="tRNA_bind"/>
    <property type="match status" value="1"/>
</dbReference>
<dbReference type="GO" id="GO:0005524">
    <property type="term" value="F:ATP binding"/>
    <property type="evidence" value="ECO:0007669"/>
    <property type="project" value="UniProtKB-UniRule"/>
</dbReference>
<organism evidence="18 19">
    <name type="scientific">Litorivicinus lipolyticus</name>
    <dbReference type="NCBI Taxonomy" id="418701"/>
    <lineage>
        <taxon>Bacteria</taxon>
        <taxon>Pseudomonadati</taxon>
        <taxon>Pseudomonadota</taxon>
        <taxon>Gammaproteobacteria</taxon>
        <taxon>Oceanospirillales</taxon>
        <taxon>Litorivicinaceae</taxon>
        <taxon>Litorivicinus</taxon>
    </lineage>
</organism>
<dbReference type="NCBIfam" id="TIGR00399">
    <property type="entry name" value="metG_C_term"/>
    <property type="match status" value="1"/>
</dbReference>
<evidence type="ECO:0000256" key="4">
    <source>
        <dbReference type="ARBA" id="ARBA00011738"/>
    </source>
</evidence>
<feature type="binding site" evidence="16">
    <location>
        <position position="159"/>
    </location>
    <ligand>
        <name>Zn(2+)</name>
        <dbReference type="ChEBI" id="CHEBI:29105"/>
    </ligand>
</feature>
<dbReference type="InterPro" id="IPR002547">
    <property type="entry name" value="tRNA-bd_dom"/>
</dbReference>
<feature type="short sequence motif" description="'HIGH' region" evidence="16">
    <location>
        <begin position="15"/>
        <end position="25"/>
    </location>
</feature>
<dbReference type="SUPFAM" id="SSF52374">
    <property type="entry name" value="Nucleotidylyl transferase"/>
    <property type="match status" value="1"/>
</dbReference>
<dbReference type="GO" id="GO:0000049">
    <property type="term" value="F:tRNA binding"/>
    <property type="evidence" value="ECO:0007669"/>
    <property type="project" value="UniProtKB-UniRule"/>
</dbReference>
<keyword evidence="11 16" id="KW-0067">ATP-binding</keyword>
<dbReference type="AlphaFoldDB" id="A0A5Q2QC12"/>
<reference evidence="18 19" key="1">
    <citation type="submission" date="2019-11" db="EMBL/GenBank/DDBJ databases">
        <authorList>
            <person name="Khan S.A."/>
            <person name="Jeon C.O."/>
            <person name="Chun B.H."/>
        </authorList>
    </citation>
    <scope>NUCLEOTIDE SEQUENCE [LARGE SCALE GENOMIC DNA]</scope>
    <source>
        <strain evidence="18 19">IMCC 1097</strain>
    </source>
</reference>
<evidence type="ECO:0000256" key="9">
    <source>
        <dbReference type="ARBA" id="ARBA00022741"/>
    </source>
</evidence>
<dbReference type="FunFam" id="2.40.50.140:FF:000042">
    <property type="entry name" value="Methionine--tRNA ligase"/>
    <property type="match status" value="1"/>
</dbReference>
<evidence type="ECO:0000256" key="8">
    <source>
        <dbReference type="ARBA" id="ARBA00022723"/>
    </source>
</evidence>